<dbReference type="SUPFAM" id="SSF50022">
    <property type="entry name" value="ISP domain"/>
    <property type="match status" value="1"/>
</dbReference>
<dbReference type="InterPro" id="IPR036922">
    <property type="entry name" value="Rieske_2Fe-2S_sf"/>
</dbReference>
<dbReference type="PROSITE" id="PS51296">
    <property type="entry name" value="RIESKE"/>
    <property type="match status" value="1"/>
</dbReference>
<accession>A0A840I4Q9</accession>
<dbReference type="Gene3D" id="3.50.50.60">
    <property type="entry name" value="FAD/NAD(P)-binding domain"/>
    <property type="match status" value="2"/>
</dbReference>
<proteinExistence type="predicted"/>
<evidence type="ECO:0000256" key="3">
    <source>
        <dbReference type="ARBA" id="ARBA00022714"/>
    </source>
</evidence>
<dbReference type="Pfam" id="PF07992">
    <property type="entry name" value="Pyr_redox_2"/>
    <property type="match status" value="1"/>
</dbReference>
<reference evidence="10 11" key="1">
    <citation type="submission" date="2020-08" db="EMBL/GenBank/DDBJ databases">
        <title>Genomic Encyclopedia of Type Strains, Phase IV (KMG-IV): sequencing the most valuable type-strain genomes for metagenomic binning, comparative biology and taxonomic classification.</title>
        <authorList>
            <person name="Goeker M."/>
        </authorList>
    </citation>
    <scope>NUCLEOTIDE SEQUENCE [LARGE SCALE GENOMIC DNA]</scope>
    <source>
        <strain evidence="10 11">DSM 102850</strain>
    </source>
</reference>
<dbReference type="InterPro" id="IPR050446">
    <property type="entry name" value="FAD-oxidoreductase/Apoptosis"/>
</dbReference>
<dbReference type="PANTHER" id="PTHR43557:SF2">
    <property type="entry name" value="RIESKE DOMAIN-CONTAINING PROTEIN-RELATED"/>
    <property type="match status" value="1"/>
</dbReference>
<keyword evidence="7" id="KW-0408">Iron</keyword>
<protein>
    <submittedName>
        <fullName evidence="10">NADPH-dependent 2,4-dienoyl-CoA reductase/sulfur reductase-like enzyme/nitrite reductase/ring-hydroxylating ferredoxin subunit</fullName>
    </submittedName>
</protein>
<dbReference type="GO" id="GO:0046872">
    <property type="term" value="F:metal ion binding"/>
    <property type="evidence" value="ECO:0007669"/>
    <property type="project" value="UniProtKB-KW"/>
</dbReference>
<name>A0A840I4Q9_9PROT</name>
<feature type="domain" description="Rieske" evidence="9">
    <location>
        <begin position="4"/>
        <end position="99"/>
    </location>
</feature>
<keyword evidence="8" id="KW-0411">Iron-sulfur</keyword>
<keyword evidence="3" id="KW-0001">2Fe-2S</keyword>
<keyword evidence="6" id="KW-0560">Oxidoreductase</keyword>
<evidence type="ECO:0000313" key="11">
    <source>
        <dbReference type="Proteomes" id="UP000563524"/>
    </source>
</evidence>
<dbReference type="InterPro" id="IPR023753">
    <property type="entry name" value="FAD/NAD-binding_dom"/>
</dbReference>
<comment type="caution">
    <text evidence="10">The sequence shown here is derived from an EMBL/GenBank/DDBJ whole genome shotgun (WGS) entry which is preliminary data.</text>
</comment>
<dbReference type="InterPro" id="IPR016156">
    <property type="entry name" value="FAD/NAD-linked_Rdtase_dimer_sf"/>
</dbReference>
<evidence type="ECO:0000256" key="2">
    <source>
        <dbReference type="ARBA" id="ARBA00022630"/>
    </source>
</evidence>
<evidence type="ECO:0000256" key="1">
    <source>
        <dbReference type="ARBA" id="ARBA00001974"/>
    </source>
</evidence>
<evidence type="ECO:0000256" key="5">
    <source>
        <dbReference type="ARBA" id="ARBA00022827"/>
    </source>
</evidence>
<dbReference type="Pfam" id="PF00355">
    <property type="entry name" value="Rieske"/>
    <property type="match status" value="1"/>
</dbReference>
<gene>
    <name evidence="10" type="ORF">GGQ59_001867</name>
</gene>
<dbReference type="AlphaFoldDB" id="A0A840I4Q9"/>
<keyword evidence="2" id="KW-0285">Flavoprotein</keyword>
<evidence type="ECO:0000313" key="10">
    <source>
        <dbReference type="EMBL" id="MBB4659342.1"/>
    </source>
</evidence>
<evidence type="ECO:0000256" key="6">
    <source>
        <dbReference type="ARBA" id="ARBA00023002"/>
    </source>
</evidence>
<comment type="cofactor">
    <cofactor evidence="1">
        <name>FAD</name>
        <dbReference type="ChEBI" id="CHEBI:57692"/>
    </cofactor>
</comment>
<dbReference type="InterPro" id="IPR017941">
    <property type="entry name" value="Rieske_2Fe-2S"/>
</dbReference>
<dbReference type="PRINTS" id="PR00469">
    <property type="entry name" value="PNDRDTASEII"/>
</dbReference>
<dbReference type="SUPFAM" id="SSF51905">
    <property type="entry name" value="FAD/NAD(P)-binding domain"/>
    <property type="match status" value="2"/>
</dbReference>
<dbReference type="GO" id="GO:0051537">
    <property type="term" value="F:2 iron, 2 sulfur cluster binding"/>
    <property type="evidence" value="ECO:0007669"/>
    <property type="project" value="UniProtKB-KW"/>
</dbReference>
<dbReference type="EMBL" id="JACHOB010000003">
    <property type="protein sequence ID" value="MBB4659342.1"/>
    <property type="molecule type" value="Genomic_DNA"/>
</dbReference>
<dbReference type="InterPro" id="IPR036188">
    <property type="entry name" value="FAD/NAD-bd_sf"/>
</dbReference>
<dbReference type="Gene3D" id="3.30.390.30">
    <property type="match status" value="1"/>
</dbReference>
<dbReference type="GO" id="GO:0005737">
    <property type="term" value="C:cytoplasm"/>
    <property type="evidence" value="ECO:0007669"/>
    <property type="project" value="TreeGrafter"/>
</dbReference>
<dbReference type="PRINTS" id="PR00368">
    <property type="entry name" value="FADPNR"/>
</dbReference>
<sequence length="510" mass="54175">MPTADLGPLTAFAENTPTKASGGGRDFVVVRRGEGAFVLDHECQHLGAPLSKGHVDGDTIVCPWHRATFALTDGALLEPPGLNCQRAYATSLEDGALIVAWDEEAEPHPAPDMTSTDTDPRHAVVLGAGAAGITAAESLRAFGFGGELTVIDREKAAPYDRTKLSKGLTEDAEKVRLRSDAWLERHQVAMRHEEVESIDPHTRTVTFADGETLSADILIVAPGSEPNRLGVPGAQSPRVITLRSAEDAQVLSSAIAGTKRAAIIGTGFIGLEAATVLSGQGVKVTVIGRDEVPFAQILGERIGARLKREQEAEGVTFVRGDVEEIETDEDMPRAVLLEDGTRITADLVVMAVGVRPRSGILSGVEPEKDGGVTVGADLSLPGCQGVYLAGDIARLPTAWGSIRVEHWRFAQQLGRLAAKAVVTGDARYEGAPFFWTKQQASGSYVYLGHAEAWDDIVYEGDADGGKDFAAYYVEGGRITAVFGHGMADKLSALERQMSREGPLPREAAPA</sequence>
<keyword evidence="4" id="KW-0479">Metal-binding</keyword>
<dbReference type="GO" id="GO:0016651">
    <property type="term" value="F:oxidoreductase activity, acting on NAD(P)H"/>
    <property type="evidence" value="ECO:0007669"/>
    <property type="project" value="TreeGrafter"/>
</dbReference>
<dbReference type="PANTHER" id="PTHR43557">
    <property type="entry name" value="APOPTOSIS-INDUCING FACTOR 1"/>
    <property type="match status" value="1"/>
</dbReference>
<keyword evidence="5" id="KW-0274">FAD</keyword>
<evidence type="ECO:0000259" key="9">
    <source>
        <dbReference type="PROSITE" id="PS51296"/>
    </source>
</evidence>
<dbReference type="RefSeq" id="WP_183817833.1">
    <property type="nucleotide sequence ID" value="NZ_JACHOB010000003.1"/>
</dbReference>
<dbReference type="SUPFAM" id="SSF55424">
    <property type="entry name" value="FAD/NAD-linked reductases, dimerisation (C-terminal) domain"/>
    <property type="match status" value="1"/>
</dbReference>
<dbReference type="Gene3D" id="2.102.10.10">
    <property type="entry name" value="Rieske [2Fe-2S] iron-sulphur domain"/>
    <property type="match status" value="1"/>
</dbReference>
<dbReference type="Proteomes" id="UP000563524">
    <property type="component" value="Unassembled WGS sequence"/>
</dbReference>
<evidence type="ECO:0000256" key="7">
    <source>
        <dbReference type="ARBA" id="ARBA00023004"/>
    </source>
</evidence>
<keyword evidence="11" id="KW-1185">Reference proteome</keyword>
<evidence type="ECO:0000256" key="8">
    <source>
        <dbReference type="ARBA" id="ARBA00023014"/>
    </source>
</evidence>
<evidence type="ECO:0000256" key="4">
    <source>
        <dbReference type="ARBA" id="ARBA00022723"/>
    </source>
</evidence>
<organism evidence="10 11">
    <name type="scientific">Parvularcula dongshanensis</name>
    <dbReference type="NCBI Taxonomy" id="1173995"/>
    <lineage>
        <taxon>Bacteria</taxon>
        <taxon>Pseudomonadati</taxon>
        <taxon>Pseudomonadota</taxon>
        <taxon>Alphaproteobacteria</taxon>
        <taxon>Parvularculales</taxon>
        <taxon>Parvularculaceae</taxon>
        <taxon>Parvularcula</taxon>
    </lineage>
</organism>